<dbReference type="CDD" id="cd09113">
    <property type="entry name" value="PLDc_ymdC_like_2"/>
    <property type="match status" value="1"/>
</dbReference>
<keyword evidence="1" id="KW-0812">Transmembrane</keyword>
<dbReference type="InterPro" id="IPR025202">
    <property type="entry name" value="PLD-like_dom"/>
</dbReference>
<protein>
    <submittedName>
        <fullName evidence="3">Phospholipase D family protein</fullName>
    </submittedName>
</protein>
<dbReference type="InterPro" id="IPR001736">
    <property type="entry name" value="PLipase_D/transphosphatidylase"/>
</dbReference>
<dbReference type="Pfam" id="PF13091">
    <property type="entry name" value="PLDc_2"/>
    <property type="match status" value="2"/>
</dbReference>
<dbReference type="AlphaFoldDB" id="A0A518N6I6"/>
<evidence type="ECO:0000259" key="2">
    <source>
        <dbReference type="PROSITE" id="PS50035"/>
    </source>
</evidence>
<dbReference type="GO" id="GO:0032049">
    <property type="term" value="P:cardiolipin biosynthetic process"/>
    <property type="evidence" value="ECO:0007669"/>
    <property type="project" value="UniProtKB-ARBA"/>
</dbReference>
<feature type="domain" description="PLD phosphodiesterase" evidence="2">
    <location>
        <begin position="232"/>
        <end position="259"/>
    </location>
</feature>
<dbReference type="PANTHER" id="PTHR21248">
    <property type="entry name" value="CARDIOLIPIN SYNTHASE"/>
    <property type="match status" value="1"/>
</dbReference>
<dbReference type="PROSITE" id="PS50035">
    <property type="entry name" value="PLD"/>
    <property type="match status" value="2"/>
</dbReference>
<dbReference type="PANTHER" id="PTHR21248:SF12">
    <property type="entry name" value="CARDIOLIPIN SYNTHASE C"/>
    <property type="match status" value="1"/>
</dbReference>
<keyword evidence="1" id="KW-0472">Membrane</keyword>
<gene>
    <name evidence="3" type="ORF">FPZ22_12130</name>
</gene>
<evidence type="ECO:0000313" key="3">
    <source>
        <dbReference type="EMBL" id="QDW67534.1"/>
    </source>
</evidence>
<feature type="domain" description="PLD phosphodiesterase" evidence="2">
    <location>
        <begin position="480"/>
        <end position="507"/>
    </location>
</feature>
<keyword evidence="4" id="KW-1185">Reference proteome</keyword>
<sequence>MRQGGPGCLHARLPRADQRHAQGWQTLAASLGLKKDSCSYNAGGRGERGRERHAGREDVIGRARRIVLWGGFAVVALVASGLLLADRLTPPNTGTPSYALPVAHDHTPLDRELAPLLARNPGMTGAITLVDGIDAFAARAMSARQAGRSLDLQYYIWHDDLTGRLLAREAWLAAERGVRVRLLLDDINAGGKDRPLLVLDGHPNIEVRLYNPFRNREGIARLLEMLQRGFSLNHRMHNKAWIADGRVAIVGGRNVGLEYFSASESSNFHDLDLLLFGPEVAQAGAIFDAFWNSGAVVPLSDLRRLDMDDIRAIVGRIGDEAGSADARRYLERVESSTSVQAYLRQSLSPRWSDRIRIVSDPPLKRPGDDTTGWLVERIEGALRGARTSALLVSPYFVPGDDTSALLTGLAGRGALVGVVTNSLAANDVVAVHGGYAGYRKRLLAGGVHLYELRPEAADGATGGARHAREMRTRAGPTGSSGASLHTKAFLVDGARGFIGSYNLDPRSAYLNTEMGVFFDDPGLAADLRAEYLHLAGPAMSWKVGLDAGGDLYWLDAAGPEPQLLRREPAASLWRRIQATVFRWLPVESQL</sequence>
<organism evidence="3 4">
    <name type="scientific">Luteimonas granuli</name>
    <dbReference type="NCBI Taxonomy" id="1176533"/>
    <lineage>
        <taxon>Bacteria</taxon>
        <taxon>Pseudomonadati</taxon>
        <taxon>Pseudomonadota</taxon>
        <taxon>Gammaproteobacteria</taxon>
        <taxon>Lysobacterales</taxon>
        <taxon>Lysobacteraceae</taxon>
        <taxon>Luteimonas</taxon>
    </lineage>
</organism>
<dbReference type="CDD" id="cd09111">
    <property type="entry name" value="PLDc_ymdC_like_1"/>
    <property type="match status" value="1"/>
</dbReference>
<dbReference type="OrthoDB" id="9814092at2"/>
<proteinExistence type="predicted"/>
<dbReference type="KEGG" id="lug:FPZ22_12130"/>
<feature type="transmembrane region" description="Helical" evidence="1">
    <location>
        <begin position="66"/>
        <end position="85"/>
    </location>
</feature>
<reference evidence="3 4" key="1">
    <citation type="submission" date="2019-07" db="EMBL/GenBank/DDBJ databases">
        <title>Full genome sequence of Luteimonas sp. Gr-4.</title>
        <authorList>
            <person name="Im W.-T."/>
        </authorList>
    </citation>
    <scope>NUCLEOTIDE SEQUENCE [LARGE SCALE GENOMIC DNA]</scope>
    <source>
        <strain evidence="3 4">Gr-4</strain>
    </source>
</reference>
<accession>A0A518N6I6</accession>
<dbReference type="Gene3D" id="3.30.870.10">
    <property type="entry name" value="Endonuclease Chain A"/>
    <property type="match status" value="2"/>
</dbReference>
<evidence type="ECO:0000256" key="1">
    <source>
        <dbReference type="SAM" id="Phobius"/>
    </source>
</evidence>
<dbReference type="Proteomes" id="UP000316584">
    <property type="component" value="Chromosome"/>
</dbReference>
<dbReference type="SMART" id="SM00155">
    <property type="entry name" value="PLDc"/>
    <property type="match status" value="2"/>
</dbReference>
<dbReference type="EMBL" id="CP042218">
    <property type="protein sequence ID" value="QDW67534.1"/>
    <property type="molecule type" value="Genomic_DNA"/>
</dbReference>
<dbReference type="SUPFAM" id="SSF56024">
    <property type="entry name" value="Phospholipase D/nuclease"/>
    <property type="match status" value="2"/>
</dbReference>
<keyword evidence="1" id="KW-1133">Transmembrane helix</keyword>
<dbReference type="GO" id="GO:0030572">
    <property type="term" value="F:phosphatidyltransferase activity"/>
    <property type="evidence" value="ECO:0007669"/>
    <property type="project" value="UniProtKB-ARBA"/>
</dbReference>
<name>A0A518N6I6_9GAMM</name>
<evidence type="ECO:0000313" key="4">
    <source>
        <dbReference type="Proteomes" id="UP000316584"/>
    </source>
</evidence>